<dbReference type="eggNOG" id="COG0654">
    <property type="taxonomic scope" value="Bacteria"/>
</dbReference>
<accession>F4L2V5</accession>
<dbReference type="InterPro" id="IPR036188">
    <property type="entry name" value="FAD/NAD-bd_sf"/>
</dbReference>
<sequence>MKQHFDCIIAGGGCSGLSLAYYLVDQGYTGDVLILDREQKSNNDRTWCWWSKSPTPFDSLFTHQWQYLKFADHNNLSTQSIDPYRYCLLRSADFYHFIQQRLALAANVTWLQADIENIEDAETGAIVQAGGVYYSAEWVFSSIQKASDILSPNNKLYQHFAGWWIETAEDCFDPSCASIMDFRVPQRDNTRFCYILPTSARRALVEFTVFSTELLGEKAYEAALEAYLIETLKIERWEICEKEFGVIPMHIMESKPKQKHQHVFQIGTTGGAVKPSTGYAFARIQEQTKQIAQQLIAQELPNPRLNRPKRFEFYDQLLLHILTHRGGLGSTIFSRLFQQIDFPLILKFLDEDTQLTEELGILASLPPGPFLQAVWESYLGVNKFVPLPPNPVHQ</sequence>
<name>F4L2V5_HALH1</name>
<keyword evidence="2" id="KW-1185">Reference proteome</keyword>
<dbReference type="SUPFAM" id="SSF51905">
    <property type="entry name" value="FAD/NAD(P)-binding domain"/>
    <property type="match status" value="1"/>
</dbReference>
<dbReference type="Pfam" id="PF05834">
    <property type="entry name" value="Lycopene_cycl"/>
    <property type="match status" value="1"/>
</dbReference>
<dbReference type="PANTHER" id="PTHR39757">
    <property type="match status" value="1"/>
</dbReference>
<evidence type="ECO:0000313" key="1">
    <source>
        <dbReference type="EMBL" id="AEE49635.1"/>
    </source>
</evidence>
<reference evidence="1 2" key="1">
    <citation type="journal article" date="2011" name="Stand. Genomic Sci.">
        <title>Complete genome sequence of Haliscomenobacter hydrossis type strain (O).</title>
        <authorList>
            <consortium name="US DOE Joint Genome Institute (JGI-PGF)"/>
            <person name="Daligault H."/>
            <person name="Lapidus A."/>
            <person name="Zeytun A."/>
            <person name="Nolan M."/>
            <person name="Lucas S."/>
            <person name="Del Rio T.G."/>
            <person name="Tice H."/>
            <person name="Cheng J.F."/>
            <person name="Tapia R."/>
            <person name="Han C."/>
            <person name="Goodwin L."/>
            <person name="Pitluck S."/>
            <person name="Liolios K."/>
            <person name="Pagani I."/>
            <person name="Ivanova N."/>
            <person name="Huntemann M."/>
            <person name="Mavromatis K."/>
            <person name="Mikhailova N."/>
            <person name="Pati A."/>
            <person name="Chen A."/>
            <person name="Palaniappan K."/>
            <person name="Land M."/>
            <person name="Hauser L."/>
            <person name="Brambilla E.M."/>
            <person name="Rohde M."/>
            <person name="Verbarg S."/>
            <person name="Goker M."/>
            <person name="Bristow J."/>
            <person name="Eisen J.A."/>
            <person name="Markowitz V."/>
            <person name="Hugenholtz P."/>
            <person name="Kyrpides N.C."/>
            <person name="Klenk H.P."/>
            <person name="Woyke T."/>
        </authorList>
    </citation>
    <scope>NUCLEOTIDE SEQUENCE [LARGE SCALE GENOMIC DNA]</scope>
    <source>
        <strain evidence="2">ATCC 27775 / DSM 1100 / LMG 10767 / O</strain>
    </source>
</reference>
<dbReference type="HOGENOM" id="CLU_042644_0_0_10"/>
<protein>
    <submittedName>
        <fullName evidence="1">Lycopene beta and epsilon cyclase</fullName>
    </submittedName>
</protein>
<reference key="2">
    <citation type="submission" date="2011-04" db="EMBL/GenBank/DDBJ databases">
        <title>Complete sequence of chromosome of Haliscomenobacter hydrossis DSM 1100.</title>
        <authorList>
            <consortium name="US DOE Joint Genome Institute (JGI-PGF)"/>
            <person name="Lucas S."/>
            <person name="Han J."/>
            <person name="Lapidus A."/>
            <person name="Bruce D."/>
            <person name="Goodwin L."/>
            <person name="Pitluck S."/>
            <person name="Peters L."/>
            <person name="Kyrpides N."/>
            <person name="Mavromatis K."/>
            <person name="Ivanova N."/>
            <person name="Ovchinnikova G."/>
            <person name="Pagani I."/>
            <person name="Daligault H."/>
            <person name="Detter J.C."/>
            <person name="Han C."/>
            <person name="Land M."/>
            <person name="Hauser L."/>
            <person name="Markowitz V."/>
            <person name="Cheng J.-F."/>
            <person name="Hugenholtz P."/>
            <person name="Woyke T."/>
            <person name="Wu D."/>
            <person name="Verbarg S."/>
            <person name="Frueling A."/>
            <person name="Brambilla E."/>
            <person name="Klenk H.-P."/>
            <person name="Eisen J.A."/>
        </authorList>
    </citation>
    <scope>NUCLEOTIDE SEQUENCE</scope>
    <source>
        <strain>DSM 1100</strain>
    </source>
</reference>
<dbReference type="STRING" id="760192.Halhy_1747"/>
<dbReference type="Proteomes" id="UP000008461">
    <property type="component" value="Chromosome"/>
</dbReference>
<gene>
    <name evidence="1" type="ordered locus">Halhy_1747</name>
</gene>
<dbReference type="Gene3D" id="3.50.50.60">
    <property type="entry name" value="FAD/NAD(P)-binding domain"/>
    <property type="match status" value="1"/>
</dbReference>
<proteinExistence type="predicted"/>
<dbReference type="KEGG" id="hhy:Halhy_1747"/>
<dbReference type="RefSeq" id="WP_013764188.1">
    <property type="nucleotide sequence ID" value="NC_015510.1"/>
</dbReference>
<dbReference type="AlphaFoldDB" id="F4L2V5"/>
<dbReference type="EMBL" id="CP002691">
    <property type="protein sequence ID" value="AEE49635.1"/>
    <property type="molecule type" value="Genomic_DNA"/>
</dbReference>
<organism evidence="1 2">
    <name type="scientific">Haliscomenobacter hydrossis (strain ATCC 27775 / DSM 1100 / LMG 10767 / O)</name>
    <dbReference type="NCBI Taxonomy" id="760192"/>
    <lineage>
        <taxon>Bacteria</taxon>
        <taxon>Pseudomonadati</taxon>
        <taxon>Bacteroidota</taxon>
        <taxon>Saprospiria</taxon>
        <taxon>Saprospirales</taxon>
        <taxon>Haliscomenobacteraceae</taxon>
        <taxon>Haliscomenobacter</taxon>
    </lineage>
</organism>
<dbReference type="OrthoDB" id="24355at2"/>
<dbReference type="PANTHER" id="PTHR39757:SF5">
    <property type="entry name" value="OS02G0190600 PROTEIN"/>
    <property type="match status" value="1"/>
</dbReference>
<evidence type="ECO:0000313" key="2">
    <source>
        <dbReference type="Proteomes" id="UP000008461"/>
    </source>
</evidence>